<feature type="compositionally biased region" description="Low complexity" evidence="1">
    <location>
        <begin position="816"/>
        <end position="835"/>
    </location>
</feature>
<evidence type="ECO:0000313" key="2">
    <source>
        <dbReference type="Proteomes" id="UP000887574"/>
    </source>
</evidence>
<feature type="region of interest" description="Disordered" evidence="1">
    <location>
        <begin position="702"/>
        <end position="867"/>
    </location>
</feature>
<reference evidence="3" key="1">
    <citation type="submission" date="2022-11" db="UniProtKB">
        <authorList>
            <consortium name="WormBaseParasite"/>
        </authorList>
    </citation>
    <scope>IDENTIFICATION</scope>
</reference>
<feature type="compositionally biased region" description="Polar residues" evidence="1">
    <location>
        <begin position="612"/>
        <end position="621"/>
    </location>
</feature>
<name>A0A915DEK6_9BILA</name>
<feature type="region of interest" description="Disordered" evidence="1">
    <location>
        <begin position="435"/>
        <end position="532"/>
    </location>
</feature>
<feature type="compositionally biased region" description="Low complexity" evidence="1">
    <location>
        <begin position="573"/>
        <end position="587"/>
    </location>
</feature>
<keyword evidence="2" id="KW-1185">Reference proteome</keyword>
<dbReference type="WBParaSite" id="jg19100">
    <property type="protein sequence ID" value="jg19100"/>
    <property type="gene ID" value="jg19100"/>
</dbReference>
<accession>A0A915DEK6</accession>
<feature type="compositionally biased region" description="Low complexity" evidence="1">
    <location>
        <begin position="298"/>
        <end position="318"/>
    </location>
</feature>
<feature type="compositionally biased region" description="Low complexity" evidence="1">
    <location>
        <begin position="359"/>
        <end position="378"/>
    </location>
</feature>
<dbReference type="Proteomes" id="UP000887574">
    <property type="component" value="Unplaced"/>
</dbReference>
<feature type="compositionally biased region" description="Basic and acidic residues" evidence="1">
    <location>
        <begin position="589"/>
        <end position="609"/>
    </location>
</feature>
<feature type="compositionally biased region" description="Low complexity" evidence="1">
    <location>
        <begin position="438"/>
        <end position="482"/>
    </location>
</feature>
<organism evidence="2 3">
    <name type="scientific">Ditylenchus dipsaci</name>
    <dbReference type="NCBI Taxonomy" id="166011"/>
    <lineage>
        <taxon>Eukaryota</taxon>
        <taxon>Metazoa</taxon>
        <taxon>Ecdysozoa</taxon>
        <taxon>Nematoda</taxon>
        <taxon>Chromadorea</taxon>
        <taxon>Rhabditida</taxon>
        <taxon>Tylenchina</taxon>
        <taxon>Tylenchomorpha</taxon>
        <taxon>Sphaerularioidea</taxon>
        <taxon>Anguinidae</taxon>
        <taxon>Anguininae</taxon>
        <taxon>Ditylenchus</taxon>
    </lineage>
</organism>
<feature type="compositionally biased region" description="Polar residues" evidence="1">
    <location>
        <begin position="563"/>
        <end position="572"/>
    </location>
</feature>
<evidence type="ECO:0000313" key="3">
    <source>
        <dbReference type="WBParaSite" id="jg19100"/>
    </source>
</evidence>
<dbReference type="InterPro" id="IPR035979">
    <property type="entry name" value="RBD_domain_sf"/>
</dbReference>
<feature type="region of interest" description="Disordered" evidence="1">
    <location>
        <begin position="233"/>
        <end position="392"/>
    </location>
</feature>
<feature type="compositionally biased region" description="Polar residues" evidence="1">
    <location>
        <begin position="666"/>
        <end position="682"/>
    </location>
</feature>
<dbReference type="AlphaFoldDB" id="A0A915DEK6"/>
<evidence type="ECO:0000256" key="1">
    <source>
        <dbReference type="SAM" id="MobiDB-lite"/>
    </source>
</evidence>
<dbReference type="SUPFAM" id="SSF54928">
    <property type="entry name" value="RNA-binding domain, RBD"/>
    <property type="match status" value="1"/>
</dbReference>
<feature type="compositionally biased region" description="Polar residues" evidence="1">
    <location>
        <begin position="702"/>
        <end position="722"/>
    </location>
</feature>
<dbReference type="GO" id="GO:0003676">
    <property type="term" value="F:nucleic acid binding"/>
    <property type="evidence" value="ECO:0007669"/>
    <property type="project" value="InterPro"/>
</dbReference>
<feature type="compositionally biased region" description="Polar residues" evidence="1">
    <location>
        <begin position="513"/>
        <end position="529"/>
    </location>
</feature>
<proteinExistence type="predicted"/>
<feature type="region of interest" description="Disordered" evidence="1">
    <location>
        <begin position="549"/>
        <end position="690"/>
    </location>
</feature>
<feature type="compositionally biased region" description="Basic and acidic residues" evidence="1">
    <location>
        <begin position="779"/>
        <end position="795"/>
    </location>
</feature>
<protein>
    <submittedName>
        <fullName evidence="3">Uncharacterized protein</fullName>
    </submittedName>
</protein>
<sequence>MSSSGSIFETFACSITPVTQQLKRLWAEDRDDVVRLHSELALLELQDAVRHSFVDEAQIFCIILMDQPTPTEAPVPDQFSNYSPAVDQQSAPASNATSNLGLDALLLQHSEIGDWSAIVDKQIIENPLPLETNLRNPRHKAQQPAELRSPFYAYVYGVNFAARKVDIFYFFGGTKMQVADLHLYTNNAQQQPRFNGDCLILATGFESLVEMLCKDGQELMGRKINIDYVSPTNQERKRYSQQQLDNARHVPAPVISYNQNSRGDNYSRQDSSRNADQYNSGSGGNNQNRSSFSPRGASQQQQNSSSGQSSFQQKQQQDQQRRSKFMPNKASNDVRSIQPGGGQPAYNQNQRPPSAAVPSNQYDRQSSYQQQRSNPPNQAWSSNENNFQQHQGEDKHLAPVVVKKADIFGAAKPVNTAKREQEIAAKLAEERMLAKEAQLQQQQQNATGVAPPANQQQPQQFFNSNSSQAPRHSMGSNSSSSSPFTNPRKKSISEAHPVPLNQCHPPKRGSVEAVSTSNQETTDTTNQWSPELPQEEEVDQMAGNISVARQSNVSGRGYGTGARSGSESSSNFNHQQRPRTNQRNNRQQQHKDGHHGNVRNDNHYNRDAGRFNPSSQTQQPHGQYHDHRSGGGNATLPRSNQQQHYNNHHNHHRSNNNVNNDEAQHRQGQQGHTKSSSNQHQRSPPRRLGKGQIDIINKLVTPDQQQAAKADSKPSSNQQQPHSKGPPFPSSNHVGGHGHGRRVSHYVNSNRAEGNNRTGGEGGGTLPRQSIHARMSKKQSMDSKMDDSAREELQHNKPYPKAGQLRQGRSDSTQTASKNVVVPASPVAATVAPGSTEGGPASESKQPSSAAKKITKKSQIRRMPPTHRVCQSIINTAV</sequence>
<feature type="compositionally biased region" description="Polar residues" evidence="1">
    <location>
        <begin position="379"/>
        <end position="390"/>
    </location>
</feature>